<accession>A0A3N4ZJ37</accession>
<dbReference type="OrthoDB" id="3828227at2"/>
<feature type="signal peptide" evidence="1">
    <location>
        <begin position="1"/>
        <end position="30"/>
    </location>
</feature>
<keyword evidence="4" id="KW-1185">Reference proteome</keyword>
<evidence type="ECO:0000313" key="4">
    <source>
        <dbReference type="Proteomes" id="UP000280501"/>
    </source>
</evidence>
<proteinExistence type="predicted"/>
<dbReference type="RefSeq" id="WP_123814009.1">
    <property type="nucleotide sequence ID" value="NZ_RKQZ01000001.1"/>
</dbReference>
<dbReference type="SUPFAM" id="SSF74853">
    <property type="entry name" value="Lamin A/C globular tail domain"/>
    <property type="match status" value="1"/>
</dbReference>
<name>A0A3N4ZJ37_9MICO</name>
<feature type="domain" description="LTD" evidence="2">
    <location>
        <begin position="39"/>
        <end position="149"/>
    </location>
</feature>
<dbReference type="Gene3D" id="2.60.40.1260">
    <property type="entry name" value="Lamin Tail domain"/>
    <property type="match status" value="1"/>
</dbReference>
<feature type="chain" id="PRO_5018209708" evidence="1">
    <location>
        <begin position="31"/>
        <end position="158"/>
    </location>
</feature>
<organism evidence="3 4">
    <name type="scientific">Myceligenerans xiligouense</name>
    <dbReference type="NCBI Taxonomy" id="253184"/>
    <lineage>
        <taxon>Bacteria</taxon>
        <taxon>Bacillati</taxon>
        <taxon>Actinomycetota</taxon>
        <taxon>Actinomycetes</taxon>
        <taxon>Micrococcales</taxon>
        <taxon>Promicromonosporaceae</taxon>
        <taxon>Myceligenerans</taxon>
    </lineage>
</organism>
<keyword evidence="1" id="KW-0732">Signal</keyword>
<comment type="caution">
    <text evidence="3">The sequence shown here is derived from an EMBL/GenBank/DDBJ whole genome shotgun (WGS) entry which is preliminary data.</text>
</comment>
<gene>
    <name evidence="3" type="ORF">EDD34_1512</name>
</gene>
<dbReference type="InterPro" id="IPR036415">
    <property type="entry name" value="Lamin_tail_dom_sf"/>
</dbReference>
<sequence>MTLTHPRRLSALALAGGLLAALFVAPPASATDTQIVPSSITGGIRITKVVYNPSGDERYTPNREKVYIKNVSARKKNLKGVVLSDIAGHKYVLPYYGLGAGKTVIVHSGKGTNGSGHLYARWNTAVWNNDGDTARLKSGGGKLIDKCTWAGGGVSKSC</sequence>
<dbReference type="Proteomes" id="UP000280501">
    <property type="component" value="Unassembled WGS sequence"/>
</dbReference>
<dbReference type="InterPro" id="IPR001322">
    <property type="entry name" value="Lamin_tail_dom"/>
</dbReference>
<dbReference type="EMBL" id="RKQZ01000001">
    <property type="protein sequence ID" value="RPF20905.1"/>
    <property type="molecule type" value="Genomic_DNA"/>
</dbReference>
<evidence type="ECO:0000259" key="2">
    <source>
        <dbReference type="Pfam" id="PF00932"/>
    </source>
</evidence>
<protein>
    <submittedName>
        <fullName evidence="3">Lamin tail-like protein</fullName>
    </submittedName>
</protein>
<evidence type="ECO:0000256" key="1">
    <source>
        <dbReference type="SAM" id="SignalP"/>
    </source>
</evidence>
<dbReference type="Pfam" id="PF00932">
    <property type="entry name" value="LTD"/>
    <property type="match status" value="1"/>
</dbReference>
<dbReference type="AlphaFoldDB" id="A0A3N4ZJ37"/>
<evidence type="ECO:0000313" key="3">
    <source>
        <dbReference type="EMBL" id="RPF20905.1"/>
    </source>
</evidence>
<reference evidence="3 4" key="1">
    <citation type="submission" date="2018-11" db="EMBL/GenBank/DDBJ databases">
        <title>Sequencing the genomes of 1000 actinobacteria strains.</title>
        <authorList>
            <person name="Klenk H.-P."/>
        </authorList>
    </citation>
    <scope>NUCLEOTIDE SEQUENCE [LARGE SCALE GENOMIC DNA]</scope>
    <source>
        <strain evidence="3 4">DSM 15700</strain>
    </source>
</reference>